<accession>A0ABM0MQU3</accession>
<dbReference type="RefSeq" id="XP_006822384.1">
    <property type="nucleotide sequence ID" value="XM_006822321.1"/>
</dbReference>
<evidence type="ECO:0000256" key="6">
    <source>
        <dbReference type="ARBA" id="ARBA00022989"/>
    </source>
</evidence>
<gene>
    <name evidence="11" type="primary">LOC100375690</name>
</gene>
<dbReference type="InterPro" id="IPR009729">
    <property type="entry name" value="Gal-3-0_sulfotransfrase"/>
</dbReference>
<dbReference type="InterPro" id="IPR027417">
    <property type="entry name" value="P-loop_NTPase"/>
</dbReference>
<evidence type="ECO:0000256" key="8">
    <source>
        <dbReference type="ARBA" id="ARBA00023136"/>
    </source>
</evidence>
<sequence length="288" mass="34230">MVSNPSAASVFNILANHARFARTEMDAVVPQATYLTILRDPIARFESVFGYYKMDKQLKLDKHPNPIEAFLENPDYYFNKRPFMYIQLKNGMMYSLGLDHHFHDNTTRVLEKIEQLDREFDLFMMTEYFDESLVLMKQILCWDTDSMMYLPKGLRKESRRFNLTDEMKAKIRAWNAADVMLYNHFNQTFWRKVQEYGNNFQEDLHTMQKSVKQVYETCIDADGSSRGRRDPRERFLALHKNASKYCHLLNERLDYFVNIARVRQDTPSTHKGRPFCKDTTPLLKVQKN</sequence>
<comment type="similarity">
    <text evidence="2">Belongs to the galactose-3-O-sulfotransferase family.</text>
</comment>
<evidence type="ECO:0000313" key="10">
    <source>
        <dbReference type="Proteomes" id="UP000694865"/>
    </source>
</evidence>
<evidence type="ECO:0000256" key="7">
    <source>
        <dbReference type="ARBA" id="ARBA00023034"/>
    </source>
</evidence>
<keyword evidence="4" id="KW-0812">Transmembrane</keyword>
<organism evidence="10 11">
    <name type="scientific">Saccoglossus kowalevskii</name>
    <name type="common">Acorn worm</name>
    <dbReference type="NCBI Taxonomy" id="10224"/>
    <lineage>
        <taxon>Eukaryota</taxon>
        <taxon>Metazoa</taxon>
        <taxon>Hemichordata</taxon>
        <taxon>Enteropneusta</taxon>
        <taxon>Harrimaniidae</taxon>
        <taxon>Saccoglossus</taxon>
    </lineage>
</organism>
<protein>
    <submittedName>
        <fullName evidence="11">Galactosylceramide sulfotransferase-like</fullName>
    </submittedName>
</protein>
<keyword evidence="5" id="KW-0735">Signal-anchor</keyword>
<dbReference type="Pfam" id="PF06990">
    <property type="entry name" value="Gal-3-0_sulfotr"/>
    <property type="match status" value="1"/>
</dbReference>
<evidence type="ECO:0000256" key="2">
    <source>
        <dbReference type="ARBA" id="ARBA00008124"/>
    </source>
</evidence>
<keyword evidence="9" id="KW-0325">Glycoprotein</keyword>
<keyword evidence="6" id="KW-1133">Transmembrane helix</keyword>
<keyword evidence="3" id="KW-0808">Transferase</keyword>
<keyword evidence="8" id="KW-0472">Membrane</keyword>
<evidence type="ECO:0000313" key="11">
    <source>
        <dbReference type="RefSeq" id="XP_006822384.1"/>
    </source>
</evidence>
<name>A0ABM0MQU3_SACKO</name>
<comment type="subcellular location">
    <subcellularLocation>
        <location evidence="1">Golgi apparatus membrane</location>
        <topology evidence="1">Single-pass type II membrane protein</topology>
    </subcellularLocation>
</comment>
<reference evidence="11" key="1">
    <citation type="submission" date="2025-08" db="UniProtKB">
        <authorList>
            <consortium name="RefSeq"/>
        </authorList>
    </citation>
    <scope>IDENTIFICATION</scope>
    <source>
        <tissue evidence="11">Testes</tissue>
    </source>
</reference>
<dbReference type="Proteomes" id="UP000694865">
    <property type="component" value="Unplaced"/>
</dbReference>
<evidence type="ECO:0000256" key="1">
    <source>
        <dbReference type="ARBA" id="ARBA00004323"/>
    </source>
</evidence>
<evidence type="ECO:0000256" key="5">
    <source>
        <dbReference type="ARBA" id="ARBA00022968"/>
    </source>
</evidence>
<evidence type="ECO:0000256" key="3">
    <source>
        <dbReference type="ARBA" id="ARBA00022679"/>
    </source>
</evidence>
<dbReference type="GeneID" id="100375690"/>
<dbReference type="Gene3D" id="3.40.50.300">
    <property type="entry name" value="P-loop containing nucleotide triphosphate hydrolases"/>
    <property type="match status" value="1"/>
</dbReference>
<dbReference type="PANTHER" id="PTHR14647:SF87">
    <property type="entry name" value="PUTATIVE-RELATED"/>
    <property type="match status" value="1"/>
</dbReference>
<keyword evidence="10" id="KW-1185">Reference proteome</keyword>
<evidence type="ECO:0000256" key="9">
    <source>
        <dbReference type="ARBA" id="ARBA00023180"/>
    </source>
</evidence>
<keyword evidence="7" id="KW-0333">Golgi apparatus</keyword>
<evidence type="ECO:0000256" key="4">
    <source>
        <dbReference type="ARBA" id="ARBA00022692"/>
    </source>
</evidence>
<dbReference type="PANTHER" id="PTHR14647">
    <property type="entry name" value="GALACTOSE-3-O-SULFOTRANSFERASE"/>
    <property type="match status" value="1"/>
</dbReference>
<proteinExistence type="inferred from homology"/>